<evidence type="ECO:0000256" key="1">
    <source>
        <dbReference type="SAM" id="Phobius"/>
    </source>
</evidence>
<feature type="transmembrane region" description="Helical" evidence="1">
    <location>
        <begin position="12"/>
        <end position="33"/>
    </location>
</feature>
<name>A0A511ZLQ6_9BACI</name>
<keyword evidence="1" id="KW-0472">Membrane</keyword>
<proteinExistence type="predicted"/>
<dbReference type="EMBL" id="BJYM01000013">
    <property type="protein sequence ID" value="GEN88356.1"/>
    <property type="molecule type" value="Genomic_DNA"/>
</dbReference>
<organism evidence="3 4">
    <name type="scientific">Oceanobacillus sojae</name>
    <dbReference type="NCBI Taxonomy" id="582851"/>
    <lineage>
        <taxon>Bacteria</taxon>
        <taxon>Bacillati</taxon>
        <taxon>Bacillota</taxon>
        <taxon>Bacilli</taxon>
        <taxon>Bacillales</taxon>
        <taxon>Bacillaceae</taxon>
        <taxon>Oceanobacillus</taxon>
    </lineage>
</organism>
<dbReference type="AlphaFoldDB" id="A0A511ZLQ6"/>
<protein>
    <recommendedName>
        <fullName evidence="2">TadE-like domain-containing protein</fullName>
    </recommendedName>
</protein>
<comment type="caution">
    <text evidence="3">The sequence shown here is derived from an EMBL/GenBank/DDBJ whole genome shotgun (WGS) entry which is preliminary data.</text>
</comment>
<accession>A0A511ZLQ6</accession>
<keyword evidence="1" id="KW-1133">Transmembrane helix</keyword>
<dbReference type="STRING" id="582851.GCA_900162665_01871"/>
<sequence>MRFLKKDNGSITVEAALIIPLLLTFILFLTSLVKISIAEMALQEAVNETAQSVAHYSYLAMLAQNQIQSQTDGFVDSLTDNAAGKLGNDEVAEYILNKLGEVGKDVIPTSGEALNHFSDSVYQDIVKGMYQENVPSSSFFSPENIRVTNSSFPHGTSGDAADVKIEAENTMQMVLPFFEKEIKIKKVAVERGWVGN</sequence>
<gene>
    <name evidence="3" type="ORF">OSO01_30950</name>
</gene>
<keyword evidence="1" id="KW-0812">Transmembrane</keyword>
<reference evidence="3 4" key="1">
    <citation type="submission" date="2019-07" db="EMBL/GenBank/DDBJ databases">
        <title>Whole genome shotgun sequence of Oceanobacillus sojae NBRC 105379.</title>
        <authorList>
            <person name="Hosoyama A."/>
            <person name="Uohara A."/>
            <person name="Ohji S."/>
            <person name="Ichikawa N."/>
        </authorList>
    </citation>
    <scope>NUCLEOTIDE SEQUENCE [LARGE SCALE GENOMIC DNA]</scope>
    <source>
        <strain evidence="3 4">NBRC 105379</strain>
    </source>
</reference>
<dbReference type="Pfam" id="PF07811">
    <property type="entry name" value="TadE"/>
    <property type="match status" value="1"/>
</dbReference>
<dbReference type="Proteomes" id="UP000321558">
    <property type="component" value="Unassembled WGS sequence"/>
</dbReference>
<dbReference type="RefSeq" id="WP_379545030.1">
    <property type="nucleotide sequence ID" value="NZ_JBHTNN010000003.1"/>
</dbReference>
<evidence type="ECO:0000313" key="4">
    <source>
        <dbReference type="Proteomes" id="UP000321558"/>
    </source>
</evidence>
<evidence type="ECO:0000259" key="2">
    <source>
        <dbReference type="Pfam" id="PF07811"/>
    </source>
</evidence>
<dbReference type="InterPro" id="IPR012495">
    <property type="entry name" value="TadE-like_dom"/>
</dbReference>
<keyword evidence="4" id="KW-1185">Reference proteome</keyword>
<evidence type="ECO:0000313" key="3">
    <source>
        <dbReference type="EMBL" id="GEN88356.1"/>
    </source>
</evidence>
<feature type="domain" description="TadE-like" evidence="2">
    <location>
        <begin position="9"/>
        <end position="50"/>
    </location>
</feature>